<dbReference type="Proteomes" id="UP000006729">
    <property type="component" value="Chromosome 1"/>
</dbReference>
<dbReference type="EMBL" id="CM009290">
    <property type="protein sequence ID" value="PNT54809.1"/>
    <property type="molecule type" value="Genomic_DNA"/>
</dbReference>
<reference evidence="1 2" key="1">
    <citation type="journal article" date="2006" name="Science">
        <title>The genome of black cottonwood, Populus trichocarpa (Torr. &amp; Gray).</title>
        <authorList>
            <person name="Tuskan G.A."/>
            <person name="Difazio S."/>
            <person name="Jansson S."/>
            <person name="Bohlmann J."/>
            <person name="Grigoriev I."/>
            <person name="Hellsten U."/>
            <person name="Putnam N."/>
            <person name="Ralph S."/>
            <person name="Rombauts S."/>
            <person name="Salamov A."/>
            <person name="Schein J."/>
            <person name="Sterck L."/>
            <person name="Aerts A."/>
            <person name="Bhalerao R.R."/>
            <person name="Bhalerao R.P."/>
            <person name="Blaudez D."/>
            <person name="Boerjan W."/>
            <person name="Brun A."/>
            <person name="Brunner A."/>
            <person name="Busov V."/>
            <person name="Campbell M."/>
            <person name="Carlson J."/>
            <person name="Chalot M."/>
            <person name="Chapman J."/>
            <person name="Chen G.L."/>
            <person name="Cooper D."/>
            <person name="Coutinho P.M."/>
            <person name="Couturier J."/>
            <person name="Covert S."/>
            <person name="Cronk Q."/>
            <person name="Cunningham R."/>
            <person name="Davis J."/>
            <person name="Degroeve S."/>
            <person name="Dejardin A."/>
            <person name="Depamphilis C."/>
            <person name="Detter J."/>
            <person name="Dirks B."/>
            <person name="Dubchak I."/>
            <person name="Duplessis S."/>
            <person name="Ehlting J."/>
            <person name="Ellis B."/>
            <person name="Gendler K."/>
            <person name="Goodstein D."/>
            <person name="Gribskov M."/>
            <person name="Grimwood J."/>
            <person name="Groover A."/>
            <person name="Gunter L."/>
            <person name="Hamberger B."/>
            <person name="Heinze B."/>
            <person name="Helariutta Y."/>
            <person name="Henrissat B."/>
            <person name="Holligan D."/>
            <person name="Holt R."/>
            <person name="Huang W."/>
            <person name="Islam-Faridi N."/>
            <person name="Jones S."/>
            <person name="Jones-Rhoades M."/>
            <person name="Jorgensen R."/>
            <person name="Joshi C."/>
            <person name="Kangasjarvi J."/>
            <person name="Karlsson J."/>
            <person name="Kelleher C."/>
            <person name="Kirkpatrick R."/>
            <person name="Kirst M."/>
            <person name="Kohler A."/>
            <person name="Kalluri U."/>
            <person name="Larimer F."/>
            <person name="Leebens-Mack J."/>
            <person name="Leple J.C."/>
            <person name="Locascio P."/>
            <person name="Lou Y."/>
            <person name="Lucas S."/>
            <person name="Martin F."/>
            <person name="Montanini B."/>
            <person name="Napoli C."/>
            <person name="Nelson D.R."/>
            <person name="Nelson C."/>
            <person name="Nieminen K."/>
            <person name="Nilsson O."/>
            <person name="Pereda V."/>
            <person name="Peter G."/>
            <person name="Philippe R."/>
            <person name="Pilate G."/>
            <person name="Poliakov A."/>
            <person name="Razumovskaya J."/>
            <person name="Richardson P."/>
            <person name="Rinaldi C."/>
            <person name="Ritland K."/>
            <person name="Rouze P."/>
            <person name="Ryaboy D."/>
            <person name="Schmutz J."/>
            <person name="Schrader J."/>
            <person name="Segerman B."/>
            <person name="Shin H."/>
            <person name="Siddiqui A."/>
            <person name="Sterky F."/>
            <person name="Terry A."/>
            <person name="Tsai C.J."/>
            <person name="Uberbacher E."/>
            <person name="Unneberg P."/>
            <person name="Vahala J."/>
            <person name="Wall K."/>
            <person name="Wessler S."/>
            <person name="Yang G."/>
            <person name="Yin T."/>
            <person name="Douglas C."/>
            <person name="Marra M."/>
            <person name="Sandberg G."/>
            <person name="Van de Peer Y."/>
            <person name="Rokhsar D."/>
        </authorList>
    </citation>
    <scope>NUCLEOTIDE SEQUENCE [LARGE SCALE GENOMIC DNA]</scope>
    <source>
        <strain evidence="2">cv. Nisqually</strain>
    </source>
</reference>
<dbReference type="AlphaFoldDB" id="A0A2K2BYF6"/>
<protein>
    <submittedName>
        <fullName evidence="1">Uncharacterized protein</fullName>
    </submittedName>
</protein>
<accession>A0A2K2BYF6</accession>
<proteinExistence type="predicted"/>
<organism evidence="1 2">
    <name type="scientific">Populus trichocarpa</name>
    <name type="common">Western balsam poplar</name>
    <name type="synonym">Populus balsamifera subsp. trichocarpa</name>
    <dbReference type="NCBI Taxonomy" id="3694"/>
    <lineage>
        <taxon>Eukaryota</taxon>
        <taxon>Viridiplantae</taxon>
        <taxon>Streptophyta</taxon>
        <taxon>Embryophyta</taxon>
        <taxon>Tracheophyta</taxon>
        <taxon>Spermatophyta</taxon>
        <taxon>Magnoliopsida</taxon>
        <taxon>eudicotyledons</taxon>
        <taxon>Gunneridae</taxon>
        <taxon>Pentapetalae</taxon>
        <taxon>rosids</taxon>
        <taxon>fabids</taxon>
        <taxon>Malpighiales</taxon>
        <taxon>Salicaceae</taxon>
        <taxon>Saliceae</taxon>
        <taxon>Populus</taxon>
    </lineage>
</organism>
<name>A0A2K2BYF6_POPTR</name>
<dbReference type="InParanoid" id="A0A2K2BYF6"/>
<evidence type="ECO:0000313" key="1">
    <source>
        <dbReference type="EMBL" id="PNT54809.1"/>
    </source>
</evidence>
<evidence type="ECO:0000313" key="2">
    <source>
        <dbReference type="Proteomes" id="UP000006729"/>
    </source>
</evidence>
<gene>
    <name evidence="1" type="ORF">POPTR_001G159100</name>
</gene>
<sequence>MIGSGISGVRSLSTLSCLARVHRECPSSAFVSCNAKIKKILNKTNTTPAVSGGGRWAFGPFLPLFI</sequence>
<keyword evidence="2" id="KW-1185">Reference proteome</keyword>